<keyword evidence="4" id="KW-0969">Cilium</keyword>
<feature type="domain" description="PKD" evidence="7">
    <location>
        <begin position="349"/>
        <end position="428"/>
    </location>
</feature>
<organism evidence="8 9">
    <name type="scientific">Candidatus Sungiibacteriota bacterium</name>
    <dbReference type="NCBI Taxonomy" id="2750080"/>
    <lineage>
        <taxon>Bacteria</taxon>
        <taxon>Candidatus Sungiibacteriota</taxon>
    </lineage>
</organism>
<feature type="region of interest" description="Disordered" evidence="6">
    <location>
        <begin position="98"/>
        <end position="130"/>
    </location>
</feature>
<evidence type="ECO:0000256" key="4">
    <source>
        <dbReference type="ARBA" id="ARBA00023069"/>
    </source>
</evidence>
<dbReference type="PANTHER" id="PTHR23053:SF0">
    <property type="entry name" value="HYDROCEPHALUS-INDUCING PROTEIN HOMOLOG"/>
    <property type="match status" value="1"/>
</dbReference>
<dbReference type="NCBIfam" id="NF012200">
    <property type="entry name" value="choice_anch_D"/>
    <property type="match status" value="3"/>
</dbReference>
<dbReference type="GO" id="GO:0005737">
    <property type="term" value="C:cytoplasm"/>
    <property type="evidence" value="ECO:0007669"/>
    <property type="project" value="UniProtKB-SubCell"/>
</dbReference>
<accession>A0A931YDT0</accession>
<keyword evidence="3" id="KW-0963">Cytoplasm</keyword>
<protein>
    <submittedName>
        <fullName evidence="8">Choice-of-anchor D domain-containing protein</fullName>
    </submittedName>
</protein>
<evidence type="ECO:0000256" key="2">
    <source>
        <dbReference type="ARBA" id="ARBA00004496"/>
    </source>
</evidence>
<dbReference type="EMBL" id="JACPHQ010000029">
    <property type="protein sequence ID" value="MBI2466038.1"/>
    <property type="molecule type" value="Genomic_DNA"/>
</dbReference>
<dbReference type="Proteomes" id="UP000709672">
    <property type="component" value="Unassembled WGS sequence"/>
</dbReference>
<feature type="compositionally biased region" description="Pro residues" evidence="6">
    <location>
        <begin position="119"/>
        <end position="129"/>
    </location>
</feature>
<dbReference type="SUPFAM" id="SSF49299">
    <property type="entry name" value="PKD domain"/>
    <property type="match status" value="1"/>
</dbReference>
<evidence type="ECO:0000256" key="3">
    <source>
        <dbReference type="ARBA" id="ARBA00022490"/>
    </source>
</evidence>
<proteinExistence type="predicted"/>
<feature type="compositionally biased region" description="Gly residues" evidence="6">
    <location>
        <begin position="105"/>
        <end position="117"/>
    </location>
</feature>
<dbReference type="InterPro" id="IPR000601">
    <property type="entry name" value="PKD_dom"/>
</dbReference>
<dbReference type="InterPro" id="IPR031549">
    <property type="entry name" value="ASH"/>
</dbReference>
<dbReference type="AlphaFoldDB" id="A0A931YDT0"/>
<evidence type="ECO:0000313" key="8">
    <source>
        <dbReference type="EMBL" id="MBI2466038.1"/>
    </source>
</evidence>
<dbReference type="Gene3D" id="2.60.40.10">
    <property type="entry name" value="Immunoglobulins"/>
    <property type="match status" value="4"/>
</dbReference>
<dbReference type="InterPro" id="IPR033305">
    <property type="entry name" value="Hydin-like"/>
</dbReference>
<dbReference type="InterPro" id="IPR013783">
    <property type="entry name" value="Ig-like_fold"/>
</dbReference>
<dbReference type="Pfam" id="PF15780">
    <property type="entry name" value="ASH"/>
    <property type="match status" value="1"/>
</dbReference>
<dbReference type="InterPro" id="IPR035986">
    <property type="entry name" value="PKD_dom_sf"/>
</dbReference>
<dbReference type="PANTHER" id="PTHR23053">
    <property type="entry name" value="DLEC1 DELETED IN LUNG AND ESOPHAGEAL CANCER 1"/>
    <property type="match status" value="1"/>
</dbReference>
<dbReference type="PROSITE" id="PS50093">
    <property type="entry name" value="PKD"/>
    <property type="match status" value="1"/>
</dbReference>
<evidence type="ECO:0000256" key="6">
    <source>
        <dbReference type="SAM" id="MobiDB-lite"/>
    </source>
</evidence>
<comment type="subcellular location">
    <subcellularLocation>
        <location evidence="1">Cell projection</location>
        <location evidence="1">Cilium</location>
    </subcellularLocation>
    <subcellularLocation>
        <location evidence="2">Cytoplasm</location>
    </subcellularLocation>
</comment>
<dbReference type="Pfam" id="PF22544">
    <property type="entry name" value="HYDIN_VesB_CFA65-like_Ig"/>
    <property type="match status" value="1"/>
</dbReference>
<keyword evidence="5" id="KW-0966">Cell projection</keyword>
<evidence type="ECO:0000259" key="7">
    <source>
        <dbReference type="PROSITE" id="PS50093"/>
    </source>
</evidence>
<reference evidence="8" key="1">
    <citation type="submission" date="2020-07" db="EMBL/GenBank/DDBJ databases">
        <title>Huge and variable diversity of episymbiotic CPR bacteria and DPANN archaea in groundwater ecosystems.</title>
        <authorList>
            <person name="He C.Y."/>
            <person name="Keren R."/>
            <person name="Whittaker M."/>
            <person name="Farag I.F."/>
            <person name="Doudna J."/>
            <person name="Cate J.H.D."/>
            <person name="Banfield J.F."/>
        </authorList>
    </citation>
    <scope>NUCLEOTIDE SEQUENCE</scope>
    <source>
        <strain evidence="8">NC_groundwater_418_Ag_B-0.1um_45_10</strain>
    </source>
</reference>
<dbReference type="InterPro" id="IPR053879">
    <property type="entry name" value="HYDIN_VesB_CFA65-like_Ig"/>
</dbReference>
<sequence length="503" mass="50690">MGQVNVSPGASISFGDVNVGQVVQQLFRIRNIGTAALTVTGVSSNNTAFTLSPVIPPSVGVNVGDSAAVTVSFSPVAVGAVSGNITITHNGVNSPTVMAVSGNGVTSGGGSSGGDSGGSPPPSPSPPVPGITLLPSSLVMDSVSVGGPGSHKTFEIRNDSSLTLNISNVTVSGTNAGEFLVNFGVSAIEAGGKRIAVVSFFPATAGAKLATINIFHNAPGGVSTVPLSGVANPFVPGTSGSAISITPQSINFDTVGVGSSRTLNLTVSNPGSAVLTISGIVVAGVNPADFSLSRTNLSVEPGQERFINITFTPASVGPKTATLVLANNTASPAVTVSLSGTTPVFFATPRVNISVDRREGPAPLTVRFSNVNSGGQANYWEWLPGDRGEVSLVTVVKRENGDTLTYVYSQPGVYRPKLALFGPGGGDAQYLADSILVLAPQPPRAVLRVDSDSLQFGAISVGGGIVSSFRVFNTGAAELHGRVALNGDNSFNVTSGDSLHIPV</sequence>
<evidence type="ECO:0000256" key="5">
    <source>
        <dbReference type="ARBA" id="ARBA00023273"/>
    </source>
</evidence>
<evidence type="ECO:0000256" key="1">
    <source>
        <dbReference type="ARBA" id="ARBA00004138"/>
    </source>
</evidence>
<name>A0A931YDT0_9BACT</name>
<evidence type="ECO:0000313" key="9">
    <source>
        <dbReference type="Proteomes" id="UP000709672"/>
    </source>
</evidence>
<feature type="non-terminal residue" evidence="8">
    <location>
        <position position="503"/>
    </location>
</feature>
<gene>
    <name evidence="8" type="ORF">HYV66_02285</name>
</gene>
<comment type="caution">
    <text evidence="8">The sequence shown here is derived from an EMBL/GenBank/DDBJ whole genome shotgun (WGS) entry which is preliminary data.</text>
</comment>